<name>A0ABV3Q755_9BACL</name>
<dbReference type="EMBL" id="JBFMIA010000026">
    <property type="protein sequence ID" value="MEW9503193.1"/>
    <property type="molecule type" value="Genomic_DNA"/>
</dbReference>
<gene>
    <name evidence="2" type="ORF">AB1471_15555</name>
</gene>
<sequence>MELPYIGLTIFIITFVIFLFFTYRSESREEKEYPLLISLFVSSVFGVLITGFFRYRSESREEKEHPLLISLFVSTVFGLLITGVALFFILSFTGSLNIINGFLNLPLNQKQIIYLVLWYIIFGFIIEGTIVKIFLFYFGKKKLSYFLIVNVIRILFLFTVGTLLSIDENTNIKFAISFTIFLCLMDIITEHYKNKKKSSYTK</sequence>
<feature type="transmembrane region" description="Helical" evidence="1">
    <location>
        <begin position="145"/>
        <end position="166"/>
    </location>
</feature>
<feature type="transmembrane region" description="Helical" evidence="1">
    <location>
        <begin position="112"/>
        <end position="138"/>
    </location>
</feature>
<keyword evidence="1" id="KW-0812">Transmembrane</keyword>
<keyword evidence="1" id="KW-1133">Transmembrane helix</keyword>
<feature type="transmembrane region" description="Helical" evidence="1">
    <location>
        <begin position="67"/>
        <end position="92"/>
    </location>
</feature>
<organism evidence="2 3">
    <name type="scientific">Jeotgalibacillus marinus</name>
    <dbReference type="NCBI Taxonomy" id="86667"/>
    <lineage>
        <taxon>Bacteria</taxon>
        <taxon>Bacillati</taxon>
        <taxon>Bacillota</taxon>
        <taxon>Bacilli</taxon>
        <taxon>Bacillales</taxon>
        <taxon>Caryophanaceae</taxon>
        <taxon>Jeotgalibacillus</taxon>
    </lineage>
</organism>
<evidence type="ECO:0000256" key="1">
    <source>
        <dbReference type="SAM" id="Phobius"/>
    </source>
</evidence>
<feature type="transmembrane region" description="Helical" evidence="1">
    <location>
        <begin position="35"/>
        <end position="55"/>
    </location>
</feature>
<dbReference type="RefSeq" id="WP_367780682.1">
    <property type="nucleotide sequence ID" value="NZ_JBFMIA010000026.1"/>
</dbReference>
<dbReference type="Proteomes" id="UP001556040">
    <property type="component" value="Unassembled WGS sequence"/>
</dbReference>
<keyword evidence="1" id="KW-0472">Membrane</keyword>
<keyword evidence="3" id="KW-1185">Reference proteome</keyword>
<feature type="transmembrane region" description="Helical" evidence="1">
    <location>
        <begin position="5"/>
        <end position="23"/>
    </location>
</feature>
<comment type="caution">
    <text evidence="2">The sequence shown here is derived from an EMBL/GenBank/DDBJ whole genome shotgun (WGS) entry which is preliminary data.</text>
</comment>
<protein>
    <submittedName>
        <fullName evidence="2">Uncharacterized protein</fullName>
    </submittedName>
</protein>
<evidence type="ECO:0000313" key="2">
    <source>
        <dbReference type="EMBL" id="MEW9503193.1"/>
    </source>
</evidence>
<evidence type="ECO:0000313" key="3">
    <source>
        <dbReference type="Proteomes" id="UP001556040"/>
    </source>
</evidence>
<feature type="transmembrane region" description="Helical" evidence="1">
    <location>
        <begin position="172"/>
        <end position="189"/>
    </location>
</feature>
<proteinExistence type="predicted"/>
<accession>A0ABV3Q755</accession>
<reference evidence="2 3" key="1">
    <citation type="journal article" date="1979" name="Int. J. Syst. Evol. Microbiol.">
        <title>Bacillus globisporus subsp. marinus subsp. nov.</title>
        <authorList>
            <person name="Liu H."/>
        </authorList>
    </citation>
    <scope>NUCLEOTIDE SEQUENCE [LARGE SCALE GENOMIC DNA]</scope>
    <source>
        <strain evidence="2 3">DSM 1297</strain>
    </source>
</reference>